<dbReference type="GO" id="GO:0071949">
    <property type="term" value="F:FAD binding"/>
    <property type="evidence" value="ECO:0007669"/>
    <property type="project" value="InterPro"/>
</dbReference>
<evidence type="ECO:0000259" key="1">
    <source>
        <dbReference type="PROSITE" id="PS50925"/>
    </source>
</evidence>
<evidence type="ECO:0000313" key="2">
    <source>
        <dbReference type="EMBL" id="CAA9547831.1"/>
    </source>
</evidence>
<dbReference type="PROSITE" id="PS50925">
    <property type="entry name" value="BLUF"/>
    <property type="match status" value="1"/>
</dbReference>
<dbReference type="EMBL" id="CADCWD010000091">
    <property type="protein sequence ID" value="CAA9547831.1"/>
    <property type="molecule type" value="Genomic_DNA"/>
</dbReference>
<dbReference type="InterPro" id="IPR036046">
    <property type="entry name" value="Acylphosphatase-like_dom_sf"/>
</dbReference>
<protein>
    <submittedName>
        <fullName evidence="2">Sensors of blue-light using FAD</fullName>
    </submittedName>
</protein>
<organism evidence="2">
    <name type="scientific">uncultured Sphingosinicella sp</name>
    <dbReference type="NCBI Taxonomy" id="478748"/>
    <lineage>
        <taxon>Bacteria</taxon>
        <taxon>Pseudomonadati</taxon>
        <taxon>Pseudomonadota</taxon>
        <taxon>Alphaproteobacteria</taxon>
        <taxon>Sphingomonadales</taxon>
        <taxon>Sphingosinicellaceae</taxon>
        <taxon>Sphingosinicella</taxon>
        <taxon>environmental samples</taxon>
    </lineage>
</organism>
<dbReference type="SMART" id="SM01034">
    <property type="entry name" value="BLUF"/>
    <property type="match status" value="1"/>
</dbReference>
<accession>A0A6J4UDW9</accession>
<dbReference type="SUPFAM" id="SSF54975">
    <property type="entry name" value="Acylphosphatase/BLUF domain-like"/>
    <property type="match status" value="1"/>
</dbReference>
<reference evidence="2" key="1">
    <citation type="submission" date="2020-02" db="EMBL/GenBank/DDBJ databases">
        <authorList>
            <person name="Meier V. D."/>
        </authorList>
    </citation>
    <scope>NUCLEOTIDE SEQUENCE</scope>
    <source>
        <strain evidence="2">AVDCRST_MAG23</strain>
    </source>
</reference>
<dbReference type="GO" id="GO:0009882">
    <property type="term" value="F:blue light photoreceptor activity"/>
    <property type="evidence" value="ECO:0007669"/>
    <property type="project" value="InterPro"/>
</dbReference>
<dbReference type="AlphaFoldDB" id="A0A6J4UDW9"/>
<feature type="domain" description="BLUF" evidence="1">
    <location>
        <begin position="1"/>
        <end position="92"/>
    </location>
</feature>
<dbReference type="Pfam" id="PF04940">
    <property type="entry name" value="BLUF"/>
    <property type="match status" value="1"/>
</dbReference>
<gene>
    <name evidence="2" type="ORF">AVDCRST_MAG23-2709</name>
</gene>
<dbReference type="Gene3D" id="3.30.70.100">
    <property type="match status" value="1"/>
</dbReference>
<proteinExistence type="predicted"/>
<name>A0A6J4UDW9_9SPHN</name>
<dbReference type="InterPro" id="IPR007024">
    <property type="entry name" value="BLUF_domain"/>
</dbReference>
<sequence>MLQLVYISTSREVLDPQVLDHILTVSRRNNAAAGVTGLLLSGGRRFLQALEGPEDKVRATYERIFGDPRHFAIVELSRREIASRQFGEWAMGYNAGGEAGQENDLRGVVRKLILPLTDRHLRAQFLGFAEIHARAA</sequence>